<dbReference type="UniPathway" id="UPA00559"/>
<comment type="similarity">
    <text evidence="2 11">Belongs to the DPH1/DPH2 family. DPH1 subfamily.</text>
</comment>
<name>A0A0N5ATK5_9BILA</name>
<comment type="pathway">
    <text evidence="1 11">Protein modification; peptidyl-diphthamide biosynthesis.</text>
</comment>
<dbReference type="PANTHER" id="PTHR10762">
    <property type="entry name" value="DIPHTHAMIDE BIOSYNTHESIS PROTEIN"/>
    <property type="match status" value="1"/>
</dbReference>
<evidence type="ECO:0000313" key="13">
    <source>
        <dbReference type="WBParaSite" id="SMUV_0000816501-mRNA-1"/>
    </source>
</evidence>
<sequence length="365" mass="41239">FPKNYDFEIPKTIWKIRSSKSKRVALQFPEGLLVYSCAISSVLQKYTGCETVIMGDVTYGACCIDDYTARTLGCTLLVHYGHSCLVPIQDMEEIDVLYVFVNIDINLSHFVDTFKANFDISKKVALVTTIQFVVSLQAVKKELSSLGYSIEIPQCKPLSPGEILGCTSPKVSEDVTSLIFLGDGRFHLESVAIRNPTVKIYQYNPYSKKLTHEEFAYDELVRNRITSIEKAKKAKKFGLIQGTLGRQGNRNVFEVLENKLTSHGKEFIRVLLSEITPQKLALFEDVECWVQVACPRISLDWGNAFSVPLLTPYELMVVLDEAKFISHSYPMDNYAYDSAGPWTNNHPKNRSTPVQRRKHVIIAST</sequence>
<evidence type="ECO:0000256" key="6">
    <source>
        <dbReference type="ARBA" id="ARBA00022691"/>
    </source>
</evidence>
<protein>
    <recommendedName>
        <fullName evidence="4 11">2-(3-amino-3-carboxypropyl)histidine synthase subunit 1</fullName>
        <ecNumber evidence="3 11">2.5.1.108</ecNumber>
    </recommendedName>
</protein>
<evidence type="ECO:0000313" key="12">
    <source>
        <dbReference type="Proteomes" id="UP000046393"/>
    </source>
</evidence>
<dbReference type="FunFam" id="3.40.50.11860:FF:000002">
    <property type="entry name" value="2-(3-amino-3-carboxypropyl)histidine synthase subunit 1"/>
    <property type="match status" value="1"/>
</dbReference>
<dbReference type="NCBIfam" id="TIGR00322">
    <property type="entry name" value="diphth2_R"/>
    <property type="match status" value="1"/>
</dbReference>
<dbReference type="Gene3D" id="3.40.50.11840">
    <property type="entry name" value="Diphthamide synthesis DPH1/DPH2 domain 1"/>
    <property type="match status" value="1"/>
</dbReference>
<keyword evidence="7" id="KW-0479">Metal-binding</keyword>
<dbReference type="PIRSF" id="PIRSF004967">
    <property type="entry name" value="DPH1"/>
    <property type="match status" value="1"/>
</dbReference>
<dbReference type="SFLD" id="SFLDS00032">
    <property type="entry name" value="Radical_SAM_3-amino-3-carboxyp"/>
    <property type="match status" value="1"/>
</dbReference>
<dbReference type="GO" id="GO:0090560">
    <property type="term" value="F:2-(3-amino-3-carboxypropyl)histidine synthase activity"/>
    <property type="evidence" value="ECO:0007669"/>
    <property type="project" value="UniProtKB-UniRule"/>
</dbReference>
<proteinExistence type="inferred from homology"/>
<dbReference type="InterPro" id="IPR042264">
    <property type="entry name" value="DPH1/DPH2_2"/>
</dbReference>
<dbReference type="AlphaFoldDB" id="A0A0N5ATK5"/>
<evidence type="ECO:0000256" key="2">
    <source>
        <dbReference type="ARBA" id="ARBA00010173"/>
    </source>
</evidence>
<evidence type="ECO:0000256" key="7">
    <source>
        <dbReference type="ARBA" id="ARBA00022723"/>
    </source>
</evidence>
<comment type="function">
    <text evidence="11">Catalyzes the first step of diphthamide biosynthesis, a post-translational modification of histidine which occurs in elongation factor 2.</text>
</comment>
<reference evidence="13" key="1">
    <citation type="submission" date="2017-02" db="UniProtKB">
        <authorList>
            <consortium name="WormBaseParasite"/>
        </authorList>
    </citation>
    <scope>IDENTIFICATION</scope>
</reference>
<evidence type="ECO:0000256" key="8">
    <source>
        <dbReference type="ARBA" id="ARBA00023004"/>
    </source>
</evidence>
<dbReference type="InterPro" id="IPR042265">
    <property type="entry name" value="DPH1/DPH2_3"/>
</dbReference>
<organism evidence="12 13">
    <name type="scientific">Syphacia muris</name>
    <dbReference type="NCBI Taxonomy" id="451379"/>
    <lineage>
        <taxon>Eukaryota</taxon>
        <taxon>Metazoa</taxon>
        <taxon>Ecdysozoa</taxon>
        <taxon>Nematoda</taxon>
        <taxon>Chromadorea</taxon>
        <taxon>Rhabditida</taxon>
        <taxon>Spirurina</taxon>
        <taxon>Oxyuridomorpha</taxon>
        <taxon>Oxyuroidea</taxon>
        <taxon>Oxyuridae</taxon>
        <taxon>Syphacia</taxon>
    </lineage>
</organism>
<keyword evidence="5 11" id="KW-0808">Transferase</keyword>
<evidence type="ECO:0000256" key="3">
    <source>
        <dbReference type="ARBA" id="ARBA00012221"/>
    </source>
</evidence>
<evidence type="ECO:0000256" key="11">
    <source>
        <dbReference type="PIRNR" id="PIRNR004967"/>
    </source>
</evidence>
<keyword evidence="12" id="KW-1185">Reference proteome</keyword>
<dbReference type="Gene3D" id="3.40.50.11850">
    <property type="entry name" value="Diphthamide synthesis DPH1/DPH2 domain 2"/>
    <property type="match status" value="1"/>
</dbReference>
<dbReference type="InterPro" id="IPR022428">
    <property type="entry name" value="Dph2_arc"/>
</dbReference>
<evidence type="ECO:0000256" key="1">
    <source>
        <dbReference type="ARBA" id="ARBA00005156"/>
    </source>
</evidence>
<dbReference type="GO" id="GO:0046872">
    <property type="term" value="F:metal ion binding"/>
    <property type="evidence" value="ECO:0007669"/>
    <property type="project" value="UniProtKB-KW"/>
</dbReference>
<keyword evidence="6 11" id="KW-0949">S-adenosyl-L-methionine</keyword>
<dbReference type="EC" id="2.5.1.108" evidence="3 11"/>
<dbReference type="FunFam" id="3.40.50.11850:FF:000001">
    <property type="entry name" value="2-(3-amino-3-carboxypropyl)histidine synthase subunit 1"/>
    <property type="match status" value="1"/>
</dbReference>
<dbReference type="Pfam" id="PF01866">
    <property type="entry name" value="Diphthamide_syn"/>
    <property type="match status" value="1"/>
</dbReference>
<dbReference type="FunFam" id="3.40.50.11840:FF:000001">
    <property type="entry name" value="2-(3-amino-3-carboxypropyl)histidine synthase subunit 1"/>
    <property type="match status" value="1"/>
</dbReference>
<evidence type="ECO:0000256" key="5">
    <source>
        <dbReference type="ARBA" id="ARBA00022679"/>
    </source>
</evidence>
<accession>A0A0N5ATK5</accession>
<dbReference type="PANTHER" id="PTHR10762:SF1">
    <property type="entry name" value="2-(3-AMINO-3-CARBOXYPROPYL)HISTIDINE SYNTHASE SUBUNIT 1"/>
    <property type="match status" value="1"/>
</dbReference>
<dbReference type="InterPro" id="IPR035435">
    <property type="entry name" value="DPH1/DPH2_euk_archaea"/>
</dbReference>
<dbReference type="NCBIfam" id="TIGR03682">
    <property type="entry name" value="arCOG04112"/>
    <property type="match status" value="1"/>
</dbReference>
<keyword evidence="8" id="KW-0408">Iron</keyword>
<dbReference type="GO" id="GO:0051539">
    <property type="term" value="F:4 iron, 4 sulfur cluster binding"/>
    <property type="evidence" value="ECO:0007669"/>
    <property type="project" value="UniProtKB-UniRule"/>
</dbReference>
<dbReference type="STRING" id="451379.A0A0N5ATK5"/>
<dbReference type="InterPro" id="IPR016435">
    <property type="entry name" value="DPH1/DPH2"/>
</dbReference>
<evidence type="ECO:0000256" key="10">
    <source>
        <dbReference type="ARBA" id="ARBA00048403"/>
    </source>
</evidence>
<evidence type="ECO:0000256" key="9">
    <source>
        <dbReference type="ARBA" id="ARBA00023014"/>
    </source>
</evidence>
<dbReference type="InterPro" id="IPR042263">
    <property type="entry name" value="DPH1/DPH2_1"/>
</dbReference>
<keyword evidence="11" id="KW-0004">4Fe-4S</keyword>
<dbReference type="Gene3D" id="3.40.50.11860">
    <property type="entry name" value="Diphthamide synthesis DPH1/DPH2 domain 3"/>
    <property type="match status" value="1"/>
</dbReference>
<dbReference type="Proteomes" id="UP000046393">
    <property type="component" value="Unplaced"/>
</dbReference>
<dbReference type="GO" id="GO:0017183">
    <property type="term" value="P:protein histidyl modification to diphthamide"/>
    <property type="evidence" value="ECO:0007669"/>
    <property type="project" value="UniProtKB-UniRule"/>
</dbReference>
<comment type="cofactor">
    <cofactor evidence="11">
        <name>[4Fe-4S] cluster</name>
        <dbReference type="ChEBI" id="CHEBI:49883"/>
    </cofactor>
    <text evidence="11">Binds 1 [4Fe-4S] cluster per subunit. The cluster is coordinated with 3 cysteines and an exchangeable S-adenosyl-L-methionine.</text>
</comment>
<keyword evidence="9" id="KW-0411">Iron-sulfur</keyword>
<dbReference type="SFLD" id="SFLDG01121">
    <property type="entry name" value="Diphthamide_biosynthesis"/>
    <property type="match status" value="1"/>
</dbReference>
<evidence type="ECO:0000256" key="4">
    <source>
        <dbReference type="ARBA" id="ARBA00021915"/>
    </source>
</evidence>
<comment type="catalytic activity">
    <reaction evidence="10 11">
        <text>L-histidyl-[translation elongation factor 2] + S-adenosyl-L-methionine = 2-[(3S)-amino-3-carboxypropyl]-L-histidyl-[translation elongation factor 2] + S-methyl-5'-thioadenosine + H(+)</text>
        <dbReference type="Rhea" id="RHEA:36783"/>
        <dbReference type="Rhea" id="RHEA-COMP:9748"/>
        <dbReference type="Rhea" id="RHEA-COMP:9749"/>
        <dbReference type="ChEBI" id="CHEBI:15378"/>
        <dbReference type="ChEBI" id="CHEBI:17509"/>
        <dbReference type="ChEBI" id="CHEBI:29979"/>
        <dbReference type="ChEBI" id="CHEBI:59789"/>
        <dbReference type="ChEBI" id="CHEBI:73995"/>
        <dbReference type="EC" id="2.5.1.108"/>
    </reaction>
</comment>
<dbReference type="WBParaSite" id="SMUV_0000816501-mRNA-1">
    <property type="protein sequence ID" value="SMUV_0000816501-mRNA-1"/>
    <property type="gene ID" value="SMUV_0000816501"/>
</dbReference>